<dbReference type="AlphaFoldDB" id="A0A0F9TA76"/>
<accession>A0A0F9TA76</accession>
<proteinExistence type="predicted"/>
<evidence type="ECO:0000313" key="1">
    <source>
        <dbReference type="EMBL" id="KKN78145.1"/>
    </source>
</evidence>
<gene>
    <name evidence="1" type="ORF">LCGC14_0353720</name>
</gene>
<organism evidence="1">
    <name type="scientific">marine sediment metagenome</name>
    <dbReference type="NCBI Taxonomy" id="412755"/>
    <lineage>
        <taxon>unclassified sequences</taxon>
        <taxon>metagenomes</taxon>
        <taxon>ecological metagenomes</taxon>
    </lineage>
</organism>
<reference evidence="1" key="1">
    <citation type="journal article" date="2015" name="Nature">
        <title>Complex archaea that bridge the gap between prokaryotes and eukaryotes.</title>
        <authorList>
            <person name="Spang A."/>
            <person name="Saw J.H."/>
            <person name="Jorgensen S.L."/>
            <person name="Zaremba-Niedzwiedzka K."/>
            <person name="Martijn J."/>
            <person name="Lind A.E."/>
            <person name="van Eijk R."/>
            <person name="Schleper C."/>
            <person name="Guy L."/>
            <person name="Ettema T.J."/>
        </authorList>
    </citation>
    <scope>NUCLEOTIDE SEQUENCE</scope>
</reference>
<dbReference type="EMBL" id="LAZR01000268">
    <property type="protein sequence ID" value="KKN78145.1"/>
    <property type="molecule type" value="Genomic_DNA"/>
</dbReference>
<comment type="caution">
    <text evidence="1">The sequence shown here is derived from an EMBL/GenBank/DDBJ whole genome shotgun (WGS) entry which is preliminary data.</text>
</comment>
<protein>
    <submittedName>
        <fullName evidence="1">Uncharacterized protein</fullName>
    </submittedName>
</protein>
<sequence length="147" mass="16966">MFEGYSWFEVSNRDPRVVHLYARHYSSKKNGKSIKDWLAHGISANGHDVTMLTSDSKALWGWLEQQIRHDHQEGIQCYVFRNESNILSSVLINDAVAIAQEYWPSQRLWTYVNPYKIDSPNPGYCFKVAGWKHKGQSKGGLHILELS</sequence>
<name>A0A0F9TA76_9ZZZZ</name>